<organism evidence="1 2">
    <name type="scientific">Methanogenium organophilum</name>
    <dbReference type="NCBI Taxonomy" id="2199"/>
    <lineage>
        <taxon>Archaea</taxon>
        <taxon>Methanobacteriati</taxon>
        <taxon>Methanobacteriota</taxon>
        <taxon>Stenosarchaea group</taxon>
        <taxon>Methanomicrobia</taxon>
        <taxon>Methanomicrobiales</taxon>
        <taxon>Methanomicrobiaceae</taxon>
        <taxon>Methanogenium</taxon>
    </lineage>
</organism>
<dbReference type="KEGG" id="mou:OU421_10500"/>
<reference evidence="1" key="1">
    <citation type="submission" date="2022-11" db="EMBL/GenBank/DDBJ databases">
        <title>Complete genome sequence of Methanogenium organophilum DSM 3596.</title>
        <authorList>
            <person name="Chen S.-C."/>
            <person name="Lai S.-J."/>
            <person name="You Y.-T."/>
        </authorList>
    </citation>
    <scope>NUCLEOTIDE SEQUENCE</scope>
    <source>
        <strain evidence="1">DSM 3596</strain>
    </source>
</reference>
<dbReference type="AlphaFoldDB" id="A0A9X9S3I8"/>
<gene>
    <name evidence="1" type="ORF">OU421_10500</name>
</gene>
<accession>A0A9X9S3I8</accession>
<dbReference type="Pfam" id="PF10050">
    <property type="entry name" value="DUF2284"/>
    <property type="match status" value="1"/>
</dbReference>
<dbReference type="Proteomes" id="UP001163096">
    <property type="component" value="Chromosome"/>
</dbReference>
<keyword evidence="2" id="KW-1185">Reference proteome</keyword>
<evidence type="ECO:0000313" key="1">
    <source>
        <dbReference type="EMBL" id="WAI00838.1"/>
    </source>
</evidence>
<name>A0A9X9S3I8_METOG</name>
<dbReference type="RefSeq" id="WP_268186043.1">
    <property type="nucleotide sequence ID" value="NZ_CP113361.1"/>
</dbReference>
<dbReference type="EMBL" id="CP113361">
    <property type="protein sequence ID" value="WAI00838.1"/>
    <property type="molecule type" value="Genomic_DNA"/>
</dbReference>
<sequence>MAYEDLAIFRDMAKEQGAEIIEQVYTDEIAMDFRTTYKCMTCLKYGKKPTCPPNIPDFDYFKRLINAYKYGLLVGKSYCYSNEEEFKIIREESGPRVQEILLTLEKQAFKRNYYWAISFIGGSCRGCNACPSDSSICVNPSRGRIPLEATGVDVMKTCEGKGINISPFPHPVENGQLYRIGLFLLE</sequence>
<proteinExistence type="predicted"/>
<dbReference type="InterPro" id="IPR019271">
    <property type="entry name" value="DUF2284_metal-binding"/>
</dbReference>
<evidence type="ECO:0000313" key="2">
    <source>
        <dbReference type="Proteomes" id="UP001163096"/>
    </source>
</evidence>
<dbReference type="GeneID" id="76835536"/>
<protein>
    <submittedName>
        <fullName evidence="1">DUF2284 domain-containing protein</fullName>
    </submittedName>
</protein>